<dbReference type="GO" id="GO:0008409">
    <property type="term" value="F:5'-3' exonuclease activity"/>
    <property type="evidence" value="ECO:0007669"/>
    <property type="project" value="TreeGrafter"/>
</dbReference>
<dbReference type="GO" id="GO:0008270">
    <property type="term" value="F:zinc ion binding"/>
    <property type="evidence" value="ECO:0007669"/>
    <property type="project" value="InterPro"/>
</dbReference>
<feature type="domain" description="VRR-NUC" evidence="10">
    <location>
        <begin position="872"/>
        <end position="986"/>
    </location>
</feature>
<evidence type="ECO:0000256" key="1">
    <source>
        <dbReference type="ARBA" id="ARBA00000983"/>
    </source>
</evidence>
<dbReference type="GO" id="GO:0016818">
    <property type="term" value="F:hydrolase activity, acting on acid anhydrides, in phosphorus-containing anhydrides"/>
    <property type="evidence" value="ECO:0007669"/>
    <property type="project" value="InterPro"/>
</dbReference>
<evidence type="ECO:0000259" key="10">
    <source>
        <dbReference type="SMART" id="SM00990"/>
    </source>
</evidence>
<dbReference type="EMBL" id="GL433853">
    <property type="protein sequence ID" value="EFN52966.1"/>
    <property type="molecule type" value="Genomic_DNA"/>
</dbReference>
<dbReference type="AlphaFoldDB" id="E1ZM93"/>
<evidence type="ECO:0000256" key="5">
    <source>
        <dbReference type="ARBA" id="ARBA00022801"/>
    </source>
</evidence>
<dbReference type="Proteomes" id="UP000008141">
    <property type="component" value="Unassembled WGS sequence"/>
</dbReference>
<evidence type="ECO:0000256" key="3">
    <source>
        <dbReference type="ARBA" id="ARBA00022722"/>
    </source>
</evidence>
<dbReference type="Gene3D" id="3.30.70.2330">
    <property type="match status" value="1"/>
</dbReference>
<accession>E1ZM93</accession>
<evidence type="ECO:0000256" key="9">
    <source>
        <dbReference type="SAM" id="MobiDB-lite"/>
    </source>
</evidence>
<dbReference type="PANTHER" id="PTHR15749:SF4">
    <property type="entry name" value="FANCONI-ASSOCIATED NUCLEASE 1"/>
    <property type="match status" value="1"/>
</dbReference>
<comment type="similarity">
    <text evidence="2 8">Belongs to the FAN1 family.</text>
</comment>
<gene>
    <name evidence="11" type="ORF">CHLNCDRAFT_137359</name>
</gene>
<keyword evidence="8" id="KW-0234">DNA repair</keyword>
<dbReference type="Gene3D" id="3.40.1350.10">
    <property type="match status" value="1"/>
</dbReference>
<dbReference type="InterPro" id="IPR011856">
    <property type="entry name" value="tRNA_endonuc-like_dom_sf"/>
</dbReference>
<keyword evidence="6 8" id="KW-0460">Magnesium</keyword>
<feature type="region of interest" description="Disordered" evidence="9">
    <location>
        <begin position="36"/>
        <end position="78"/>
    </location>
</feature>
<dbReference type="eggNOG" id="KOG2143">
    <property type="taxonomic scope" value="Eukaryota"/>
</dbReference>
<dbReference type="CDD" id="cd22326">
    <property type="entry name" value="FAN1-like"/>
    <property type="match status" value="1"/>
</dbReference>
<dbReference type="GO" id="GO:0036297">
    <property type="term" value="P:interstrand cross-link repair"/>
    <property type="evidence" value="ECO:0007669"/>
    <property type="project" value="InterPro"/>
</dbReference>
<dbReference type="GO" id="GO:0004528">
    <property type="term" value="F:phosphodiesterase I activity"/>
    <property type="evidence" value="ECO:0007669"/>
    <property type="project" value="UniProtKB-EC"/>
</dbReference>
<evidence type="ECO:0000256" key="7">
    <source>
        <dbReference type="ARBA" id="ARBA00023211"/>
    </source>
</evidence>
<dbReference type="GO" id="GO:0005634">
    <property type="term" value="C:nucleus"/>
    <property type="evidence" value="ECO:0007669"/>
    <property type="project" value="UniProtKB-SubCell"/>
</dbReference>
<evidence type="ECO:0000256" key="6">
    <source>
        <dbReference type="ARBA" id="ARBA00022842"/>
    </source>
</evidence>
<dbReference type="InterPro" id="IPR014905">
    <property type="entry name" value="HIRAN"/>
</dbReference>
<comment type="function">
    <text evidence="8">Nuclease required for the repair of DNA interstrand cross-links (ICL). Acts as a 5'-3' exonuclease that anchors at a cut end of DNA and cleaves DNA successively at every third nucleotide, allowing to excise an ICL from one strand through flanking incisions.</text>
</comment>
<dbReference type="InterPro" id="IPR033315">
    <property type="entry name" value="Fan1-like"/>
</dbReference>
<comment type="cofactor">
    <cofactor evidence="8">
        <name>Mg(2+)</name>
        <dbReference type="ChEBI" id="CHEBI:18420"/>
    </cofactor>
    <cofactor evidence="8">
        <name>Mn(2+)</name>
        <dbReference type="ChEBI" id="CHEBI:29035"/>
    </cofactor>
</comment>
<feature type="compositionally biased region" description="Low complexity" evidence="9">
    <location>
        <begin position="179"/>
        <end position="191"/>
    </location>
</feature>
<dbReference type="InterPro" id="IPR049126">
    <property type="entry name" value="FAN1-like_TPR"/>
</dbReference>
<feature type="compositionally biased region" description="Polar residues" evidence="9">
    <location>
        <begin position="121"/>
        <end position="132"/>
    </location>
</feature>
<dbReference type="InterPro" id="IPR049125">
    <property type="entry name" value="FAN1-like_WH"/>
</dbReference>
<keyword evidence="8" id="KW-0227">DNA damage</keyword>
<dbReference type="FunCoup" id="E1ZM93">
    <property type="interactions" value="1310"/>
</dbReference>
<dbReference type="KEGG" id="cvr:CHLNCDRAFT_137359"/>
<evidence type="ECO:0000256" key="8">
    <source>
        <dbReference type="RuleBase" id="RU365033"/>
    </source>
</evidence>
<protein>
    <recommendedName>
        <fullName evidence="8">Fanconi-associated nuclease</fullName>
        <ecNumber evidence="8">3.1.4.1</ecNumber>
    </recommendedName>
</protein>
<dbReference type="Pfam" id="PF08774">
    <property type="entry name" value="VRR_NUC"/>
    <property type="match status" value="1"/>
</dbReference>
<dbReference type="SMART" id="SM00990">
    <property type="entry name" value="VRR_NUC"/>
    <property type="match status" value="1"/>
</dbReference>
<keyword evidence="7 8" id="KW-0464">Manganese</keyword>
<keyword evidence="3 8" id="KW-0540">Nuclease</keyword>
<evidence type="ECO:0000256" key="4">
    <source>
        <dbReference type="ARBA" id="ARBA00022723"/>
    </source>
</evidence>
<evidence type="ECO:0000256" key="2">
    <source>
        <dbReference type="ARBA" id="ARBA00005533"/>
    </source>
</evidence>
<dbReference type="Pfam" id="PF21315">
    <property type="entry name" value="FAN1_HTH"/>
    <property type="match status" value="1"/>
</dbReference>
<comment type="subcellular location">
    <subcellularLocation>
        <location evidence="8">Nucleus</location>
    </subcellularLocation>
</comment>
<keyword evidence="5 8" id="KW-0378">Hydrolase</keyword>
<dbReference type="Pfam" id="PF21170">
    <property type="entry name" value="FAN1_TPR"/>
    <property type="match status" value="1"/>
</dbReference>
<dbReference type="GO" id="GO:0070336">
    <property type="term" value="F:flap-structured DNA binding"/>
    <property type="evidence" value="ECO:0007669"/>
    <property type="project" value="TreeGrafter"/>
</dbReference>
<dbReference type="GO" id="GO:0017108">
    <property type="term" value="F:5'-flap endonuclease activity"/>
    <property type="evidence" value="ECO:0007669"/>
    <property type="project" value="TreeGrafter"/>
</dbReference>
<evidence type="ECO:0000313" key="12">
    <source>
        <dbReference type="Proteomes" id="UP000008141"/>
    </source>
</evidence>
<dbReference type="InParanoid" id="E1ZM93"/>
<dbReference type="STRING" id="554065.E1ZM93"/>
<dbReference type="OrthoDB" id="76364at2759"/>
<dbReference type="Pfam" id="PF08797">
    <property type="entry name" value="HIRAN"/>
    <property type="match status" value="1"/>
</dbReference>
<dbReference type="GeneID" id="17352510"/>
<dbReference type="InterPro" id="IPR049132">
    <property type="entry name" value="FAN1-like_euk"/>
</dbReference>
<dbReference type="RefSeq" id="XP_005845068.1">
    <property type="nucleotide sequence ID" value="XM_005845006.1"/>
</dbReference>
<sequence length="997" mass="106823">MAVRLAQEQGRRLGGDKCLSKGLLKTRTQQATIVQFASRSATARQQPHKKQQRQEQQPGAGSPPSTKRPRSTALASGAAAAAGSILGTARWVDVDLTGASDEDQGQAVETAGIPCSRPLPATTTAEGSGSKRQQQQQQQQAAGKHRAEQSPSVSWPSQGTPSSQEAPPVHSPRREHQQTARSSLQASSAAGGGKQALLSRAAATAAARPASLRCFPCSVRLVVEWEAGNPRDTNALLALDAHSRLPLGHLPRAVARHLAPLLKSQQVVVEAVVQEEPLGDKAPLLAELQISLQQPGGPGPSPGAAARVAAALGRAAAAAATQLQQQPQAMGERLHHNFLTVLDTVQHHDGHLLAQEETGFIAAYKALELPAQCLFLRLFQRKGPLFALASLAYSEVPDAAAAAGQLAAAGLAATWTAASGIRGGTSRLGASSSSDSGGGSSSAAAASGGTASWADLAELLTVPDLAAVLAARKIKAAPAGGDCYSAAQGGVPRNRQQMLAALEGHAKRSAAVAAQLTGWLLAATGPVVRLSDAACEAVGRLQRLFFLNEGQSLTQFLASDLGHMQYPRYQVHRSCPAFARRADLLAYEAALRHTAELMDANEASGLGGCCCWGLLAMQAEDVEGAEAALQPAWAALDANLHKQPRDGPGFLRRFHAGEVYCIMANMGVDLLERQKRYKEAVQRLDMLLGGCCCPTRRGEWWERLSINLKHLGRHQEALERAEAALADEALSCGDRLTMQRRVLLLGKPPWRWKTPAWKKEAQREPPVVRIQGRPLNRTTGAKSRFYGLDEEQCGVEELALQHYATEEGGGWQGVHCEGGVWAMLFGLLLWDVLFMPVPDVFRTPFQTAPLDLDTPLFYPTRKEAVKACLARVAAGEAPRMLAAAWEQHEGTMCRGVRWDRHELEELQVVAECVGGRQLAAVCRLLAIDHGGWSGGMPDLLLWRPARRDAKLAEVKGPRDRLSNQQRAWINALRDAGFHAEVLKVEEPSSHGSKKQRR</sequence>
<keyword evidence="8" id="KW-0539">Nucleus</keyword>
<dbReference type="EC" id="3.1.4.1" evidence="8"/>
<dbReference type="InterPro" id="IPR014883">
    <property type="entry name" value="VRR_NUC"/>
</dbReference>
<name>E1ZM93_CHLVA</name>
<comment type="catalytic activity">
    <reaction evidence="1 8">
        <text>Hydrolytically removes 5'-nucleotides successively from the 3'-hydroxy termini of 3'-hydroxy-terminated oligonucleotides.</text>
        <dbReference type="EC" id="3.1.4.1"/>
    </reaction>
</comment>
<keyword evidence="12" id="KW-1185">Reference proteome</keyword>
<feature type="compositionally biased region" description="Polar residues" evidence="9">
    <location>
        <begin position="149"/>
        <end position="165"/>
    </location>
</feature>
<dbReference type="PANTHER" id="PTHR15749">
    <property type="entry name" value="FANCONI-ASSOCIATED NUCLEASE 1"/>
    <property type="match status" value="1"/>
</dbReference>
<evidence type="ECO:0000313" key="11">
    <source>
        <dbReference type="EMBL" id="EFN52966.1"/>
    </source>
</evidence>
<proteinExistence type="inferred from homology"/>
<feature type="region of interest" description="Disordered" evidence="9">
    <location>
        <begin position="102"/>
        <end position="191"/>
    </location>
</feature>
<reference evidence="11 12" key="1">
    <citation type="journal article" date="2010" name="Plant Cell">
        <title>The Chlorella variabilis NC64A genome reveals adaptation to photosymbiosis, coevolution with viruses, and cryptic sex.</title>
        <authorList>
            <person name="Blanc G."/>
            <person name="Duncan G."/>
            <person name="Agarkova I."/>
            <person name="Borodovsky M."/>
            <person name="Gurnon J."/>
            <person name="Kuo A."/>
            <person name="Lindquist E."/>
            <person name="Lucas S."/>
            <person name="Pangilinan J."/>
            <person name="Polle J."/>
            <person name="Salamov A."/>
            <person name="Terry A."/>
            <person name="Yamada T."/>
            <person name="Dunigan D.D."/>
            <person name="Grigoriev I.V."/>
            <person name="Claverie J.M."/>
            <person name="Van Etten J.L."/>
        </authorList>
    </citation>
    <scope>NUCLEOTIDE SEQUENCE [LARGE SCALE GENOMIC DNA]</scope>
    <source>
        <strain evidence="11 12">NC64A</strain>
    </source>
</reference>
<organism evidence="12">
    <name type="scientific">Chlorella variabilis</name>
    <name type="common">Green alga</name>
    <dbReference type="NCBI Taxonomy" id="554065"/>
    <lineage>
        <taxon>Eukaryota</taxon>
        <taxon>Viridiplantae</taxon>
        <taxon>Chlorophyta</taxon>
        <taxon>core chlorophytes</taxon>
        <taxon>Trebouxiophyceae</taxon>
        <taxon>Chlorellales</taxon>
        <taxon>Chlorellaceae</taxon>
        <taxon>Chlorella clade</taxon>
        <taxon>Chlorella</taxon>
    </lineage>
</organism>
<keyword evidence="4 8" id="KW-0479">Metal-binding</keyword>